<dbReference type="Gene3D" id="3.40.50.12780">
    <property type="entry name" value="N-terminal domain of ligase-like"/>
    <property type="match status" value="1"/>
</dbReference>
<dbReference type="Proteomes" id="UP000235786">
    <property type="component" value="Unassembled WGS sequence"/>
</dbReference>
<evidence type="ECO:0000259" key="1">
    <source>
        <dbReference type="Pfam" id="PF00501"/>
    </source>
</evidence>
<dbReference type="OrthoDB" id="10253115at2759"/>
<dbReference type="InterPro" id="IPR000873">
    <property type="entry name" value="AMP-dep_synth/lig_dom"/>
</dbReference>
<gene>
    <name evidence="3" type="ORF">L207DRAFT_508409</name>
</gene>
<protein>
    <submittedName>
        <fullName evidence="3">Acetyl-CoA synthetase-like protein</fullName>
    </submittedName>
</protein>
<dbReference type="Gene3D" id="3.30.300.30">
    <property type="match status" value="1"/>
</dbReference>
<proteinExistence type="predicted"/>
<sequence length="586" mass="64798">MAHLPSSREAIIAMNQAATHGGSLVHGPSHPQIIDKTFGALLREQARARGSSPLVISDHQNRTLTYAEADRRSDDLARGLAALGVKKGDRVAIMMGNMVEYVELFYACAKLGALITLANYGYSEQEFHSVLSSCGSSVLMIVPGFDRYNYDSWIPHLKKNIKSLEHIIMVDGEDRHSSHCIHYEDVISTGEMFQLDLDTIEKTLDPNDILNLQFTSGSTGHPKASALTHRGIYNAGRFIGDTMYLKASDKICTPVPLFHSFGLIIGLAVVSAHGASIVLPDTVFNIEATLASVTKNRCTGIYGVTTMFVAEMSHPSFQTYDMSSLRFAIVAGSAVPETLIRKIWAAFGITQTHTNWGLTESASICTMTRDTDTIEKRCLSSGRLFPGFSAKIVDPATNLIMPWGEKGEIVLRGYGVQREYYKNEAKTKEAHKLSPEDGQEWFHTGDEGYIDAEGYFVITGRIKDMIIRGGENIAPLEIEERLMAHPAVAQCAVIGVPDQRYGEQIAAFVEYSGKGPVPSDEELRAWTRQTLARFKQPKYVWWLGAREEFMVWPKTASGKLRKPDLRVIGKRILEEGCLSGQISARL</sequence>
<dbReference type="AlphaFoldDB" id="A0A2J6S483"/>
<dbReference type="InterPro" id="IPR042099">
    <property type="entry name" value="ANL_N_sf"/>
</dbReference>
<feature type="domain" description="AMP-binding enzyme C-terminal" evidence="2">
    <location>
        <begin position="477"/>
        <end position="559"/>
    </location>
</feature>
<dbReference type="Pfam" id="PF13193">
    <property type="entry name" value="AMP-binding_C"/>
    <property type="match status" value="1"/>
</dbReference>
<feature type="domain" description="AMP-dependent synthetase/ligase" evidence="1">
    <location>
        <begin position="42"/>
        <end position="421"/>
    </location>
</feature>
<dbReference type="InterPro" id="IPR025110">
    <property type="entry name" value="AMP-bd_C"/>
</dbReference>
<keyword evidence="4" id="KW-1185">Reference proteome</keyword>
<accession>A0A2J6S483</accession>
<dbReference type="GO" id="GO:0031956">
    <property type="term" value="F:medium-chain fatty acid-CoA ligase activity"/>
    <property type="evidence" value="ECO:0007669"/>
    <property type="project" value="TreeGrafter"/>
</dbReference>
<evidence type="ECO:0000259" key="2">
    <source>
        <dbReference type="Pfam" id="PF13193"/>
    </source>
</evidence>
<dbReference type="InterPro" id="IPR045851">
    <property type="entry name" value="AMP-bd_C_sf"/>
</dbReference>
<organism evidence="3 4">
    <name type="scientific">Hyaloscypha variabilis (strain UAMH 11265 / GT02V1 / F)</name>
    <name type="common">Meliniomyces variabilis</name>
    <dbReference type="NCBI Taxonomy" id="1149755"/>
    <lineage>
        <taxon>Eukaryota</taxon>
        <taxon>Fungi</taxon>
        <taxon>Dikarya</taxon>
        <taxon>Ascomycota</taxon>
        <taxon>Pezizomycotina</taxon>
        <taxon>Leotiomycetes</taxon>
        <taxon>Helotiales</taxon>
        <taxon>Hyaloscyphaceae</taxon>
        <taxon>Hyaloscypha</taxon>
        <taxon>Hyaloscypha variabilis</taxon>
    </lineage>
</organism>
<dbReference type="PROSITE" id="PS00455">
    <property type="entry name" value="AMP_BINDING"/>
    <property type="match status" value="1"/>
</dbReference>
<dbReference type="PANTHER" id="PTHR43201">
    <property type="entry name" value="ACYL-COA SYNTHETASE"/>
    <property type="match status" value="1"/>
</dbReference>
<dbReference type="Pfam" id="PF00501">
    <property type="entry name" value="AMP-binding"/>
    <property type="match status" value="1"/>
</dbReference>
<dbReference type="EMBL" id="KZ613940">
    <property type="protein sequence ID" value="PMD45557.1"/>
    <property type="molecule type" value="Genomic_DNA"/>
</dbReference>
<reference evidence="3 4" key="1">
    <citation type="submission" date="2016-04" db="EMBL/GenBank/DDBJ databases">
        <title>A degradative enzymes factory behind the ericoid mycorrhizal symbiosis.</title>
        <authorList>
            <consortium name="DOE Joint Genome Institute"/>
            <person name="Martino E."/>
            <person name="Morin E."/>
            <person name="Grelet G."/>
            <person name="Kuo A."/>
            <person name="Kohler A."/>
            <person name="Daghino S."/>
            <person name="Barry K."/>
            <person name="Choi C."/>
            <person name="Cichocki N."/>
            <person name="Clum A."/>
            <person name="Copeland A."/>
            <person name="Hainaut M."/>
            <person name="Haridas S."/>
            <person name="Labutti K."/>
            <person name="Lindquist E."/>
            <person name="Lipzen A."/>
            <person name="Khouja H.-R."/>
            <person name="Murat C."/>
            <person name="Ohm R."/>
            <person name="Olson A."/>
            <person name="Spatafora J."/>
            <person name="Veneault-Fourrey C."/>
            <person name="Henrissat B."/>
            <person name="Grigoriev I."/>
            <person name="Martin F."/>
            <person name="Perotto S."/>
        </authorList>
    </citation>
    <scope>NUCLEOTIDE SEQUENCE [LARGE SCALE GENOMIC DNA]</scope>
    <source>
        <strain evidence="3 4">F</strain>
    </source>
</reference>
<dbReference type="InterPro" id="IPR020845">
    <property type="entry name" value="AMP-binding_CS"/>
</dbReference>
<dbReference type="STRING" id="1149755.A0A2J6S483"/>
<name>A0A2J6S483_HYAVF</name>
<dbReference type="GO" id="GO:0006631">
    <property type="term" value="P:fatty acid metabolic process"/>
    <property type="evidence" value="ECO:0007669"/>
    <property type="project" value="TreeGrafter"/>
</dbReference>
<dbReference type="PANTHER" id="PTHR43201:SF6">
    <property type="entry name" value="ACYL COA SYNTHETASE (EUROFUNG)"/>
    <property type="match status" value="1"/>
</dbReference>
<evidence type="ECO:0000313" key="4">
    <source>
        <dbReference type="Proteomes" id="UP000235786"/>
    </source>
</evidence>
<dbReference type="SUPFAM" id="SSF56801">
    <property type="entry name" value="Acetyl-CoA synthetase-like"/>
    <property type="match status" value="1"/>
</dbReference>
<evidence type="ECO:0000313" key="3">
    <source>
        <dbReference type="EMBL" id="PMD45557.1"/>
    </source>
</evidence>